<protein>
    <submittedName>
        <fullName evidence="1">Secretion protein</fullName>
    </submittedName>
</protein>
<dbReference type="AlphaFoldDB" id="A0A378W9T9"/>
<name>A0A378W9T9_NEIME</name>
<dbReference type="Proteomes" id="UP000254176">
    <property type="component" value="Unassembled WGS sequence"/>
</dbReference>
<gene>
    <name evidence="1" type="ORF">NCTC8554_01912</name>
</gene>
<organism evidence="1 2">
    <name type="scientific">Neisseria meningitidis</name>
    <dbReference type="NCBI Taxonomy" id="487"/>
    <lineage>
        <taxon>Bacteria</taxon>
        <taxon>Pseudomonadati</taxon>
        <taxon>Pseudomonadota</taxon>
        <taxon>Betaproteobacteria</taxon>
        <taxon>Neisseriales</taxon>
        <taxon>Neisseriaceae</taxon>
        <taxon>Neisseria</taxon>
    </lineage>
</organism>
<reference evidence="1 2" key="1">
    <citation type="submission" date="2018-06" db="EMBL/GenBank/DDBJ databases">
        <authorList>
            <consortium name="Pathogen Informatics"/>
            <person name="Doyle S."/>
        </authorList>
    </citation>
    <scope>NUCLEOTIDE SEQUENCE [LARGE SCALE GENOMIC DNA]</scope>
    <source>
        <strain evidence="1 2">NCTC8554</strain>
    </source>
</reference>
<sequence>MQQQLKTEAVLKKTLAEQELGRLKLIHGNETRSLKATVERLENQELHISQQIDGQKRRIRLAEEMLQKYRFLSANDAVPKQEMMNVKAELLEQKAKLDAYRREEVGLLQEIRTQNLTLASLPQAA</sequence>
<proteinExistence type="predicted"/>
<accession>A0A378W9T9</accession>
<evidence type="ECO:0000313" key="2">
    <source>
        <dbReference type="Proteomes" id="UP000254176"/>
    </source>
</evidence>
<evidence type="ECO:0000313" key="1">
    <source>
        <dbReference type="EMBL" id="SUA29879.1"/>
    </source>
</evidence>
<dbReference type="EMBL" id="UGRP01000002">
    <property type="protein sequence ID" value="SUA29879.1"/>
    <property type="molecule type" value="Genomic_DNA"/>
</dbReference>